<dbReference type="InterPro" id="IPR018060">
    <property type="entry name" value="HTH_AraC"/>
</dbReference>
<proteinExistence type="predicted"/>
<keyword evidence="1" id="KW-0812">Transmembrane</keyword>
<evidence type="ECO:0000259" key="2">
    <source>
        <dbReference type="PROSITE" id="PS01124"/>
    </source>
</evidence>
<dbReference type="EMBL" id="QNVU01000016">
    <property type="protein sequence ID" value="REC49948.1"/>
    <property type="molecule type" value="Genomic_DNA"/>
</dbReference>
<dbReference type="InterPro" id="IPR011990">
    <property type="entry name" value="TPR-like_helical_dom_sf"/>
</dbReference>
<keyword evidence="1" id="KW-1133">Transmembrane helix</keyword>
<dbReference type="AlphaFoldDB" id="A0A3D9B9J0"/>
<dbReference type="PROSITE" id="PS01124">
    <property type="entry name" value="HTH_ARAC_FAMILY_2"/>
    <property type="match status" value="1"/>
</dbReference>
<dbReference type="GO" id="GO:0043565">
    <property type="term" value="F:sequence-specific DNA binding"/>
    <property type="evidence" value="ECO:0007669"/>
    <property type="project" value="InterPro"/>
</dbReference>
<reference evidence="3 4" key="1">
    <citation type="journal article" date="2004" name="Emerg. Infect. Dis.">
        <title>Amoebae-resisting bacteria isolated from human nasal swabs by amoebal coculture.</title>
        <authorList>
            <person name="Greub G."/>
            <person name="La Scola B."/>
            <person name="Raoult D."/>
        </authorList>
    </citation>
    <scope>NUCLEOTIDE SEQUENCE [LARGE SCALE GENOMIC DNA]</scope>
    <source>
        <strain evidence="3 4">CCUG 51329</strain>
    </source>
</reference>
<dbReference type="SMART" id="SM00342">
    <property type="entry name" value="HTH_ARAC"/>
    <property type="match status" value="1"/>
</dbReference>
<accession>A0A3D9B9J0</accession>
<dbReference type="GO" id="GO:0003700">
    <property type="term" value="F:DNA-binding transcription factor activity"/>
    <property type="evidence" value="ECO:0007669"/>
    <property type="project" value="InterPro"/>
</dbReference>
<feature type="transmembrane region" description="Helical" evidence="1">
    <location>
        <begin position="368"/>
        <end position="391"/>
    </location>
</feature>
<evidence type="ECO:0000313" key="3">
    <source>
        <dbReference type="EMBL" id="REC49948.1"/>
    </source>
</evidence>
<sequence length="564" mass="65979">MFFSFGKIQGQQSFEDIRSTYDKKEENDITALKDINLYLQKAKLENNLVEQIEGYRDAAFYSKDKSLKIKYADSAIVTAHKTDDKELISTVYLLKGSLYYFYYKNYQSALVEYLKAYQYSKDSKDDYLKYKIIYQMGLVKSYLGYYDEGIEHFKECISYFEPKSKEKLEPGAIRNVERGYLNSLHQMAVCYRNIKDYKRADSIINAGLRFSKINEFPSEKAYLTKCKGISEYHYKNYNSSIKLLQKSLPILNKDDDFYWSSVSDFYIGKSYLGLGKEDLAIKQFEKVDSIFQKRQFIVPELLENYNFLIKYYQNKKNSEKELEYSKKLLKADSILNRDFKFLSEKIHKDYDKEILEESKTRLEARNKWGFGTIAILITVLLIVALLAWKFYKNGKQIKLKYLELEDKLKQQNKPSSLPYESISNYGKSVLSEDVFIDLQNKLKEFEAGDSFKENGLTIDKLANTLGSNKSYLSQYINDVKGMNFSKYISTLRIDYITKLMYEDTHYLQLKVQGLADECGIGSRQNFSDLFQEINGIRPTDFIKQRKKELEEPGHNSVSGTLSES</sequence>
<keyword evidence="4" id="KW-1185">Reference proteome</keyword>
<comment type="caution">
    <text evidence="3">The sequence shown here is derived from an EMBL/GenBank/DDBJ whole genome shotgun (WGS) entry which is preliminary data.</text>
</comment>
<organism evidence="3 4">
    <name type="scientific">Candidatus Chryseobacterium massiliense</name>
    <dbReference type="NCBI Taxonomy" id="204089"/>
    <lineage>
        <taxon>Bacteria</taxon>
        <taxon>Pseudomonadati</taxon>
        <taxon>Bacteroidota</taxon>
        <taxon>Flavobacteriia</taxon>
        <taxon>Flavobacteriales</taxon>
        <taxon>Weeksellaceae</taxon>
        <taxon>Chryseobacterium group</taxon>
        <taxon>Chryseobacterium</taxon>
    </lineage>
</organism>
<dbReference type="Gene3D" id="1.25.40.10">
    <property type="entry name" value="Tetratricopeptide repeat domain"/>
    <property type="match status" value="2"/>
</dbReference>
<gene>
    <name evidence="3" type="ORF">DRF68_09950</name>
</gene>
<dbReference type="SUPFAM" id="SSF48452">
    <property type="entry name" value="TPR-like"/>
    <property type="match status" value="2"/>
</dbReference>
<feature type="domain" description="HTH araC/xylS-type" evidence="2">
    <location>
        <begin position="440"/>
        <end position="544"/>
    </location>
</feature>
<dbReference type="Pfam" id="PF12833">
    <property type="entry name" value="HTH_18"/>
    <property type="match status" value="1"/>
</dbReference>
<evidence type="ECO:0000256" key="1">
    <source>
        <dbReference type="SAM" id="Phobius"/>
    </source>
</evidence>
<dbReference type="Proteomes" id="UP000256924">
    <property type="component" value="Unassembled WGS sequence"/>
</dbReference>
<evidence type="ECO:0000313" key="4">
    <source>
        <dbReference type="Proteomes" id="UP000256924"/>
    </source>
</evidence>
<protein>
    <submittedName>
        <fullName evidence="3">AraC family transcriptional regulator</fullName>
    </submittedName>
</protein>
<dbReference type="Gene3D" id="1.10.10.60">
    <property type="entry name" value="Homeodomain-like"/>
    <property type="match status" value="2"/>
</dbReference>
<keyword evidence="1" id="KW-0472">Membrane</keyword>
<name>A0A3D9B9J0_9FLAO</name>